<dbReference type="InterPro" id="IPR019183">
    <property type="entry name" value="NAA25_NatB_aux_su"/>
</dbReference>
<dbReference type="Pfam" id="PF09797">
    <property type="entry name" value="NatB_MDM20"/>
    <property type="match status" value="1"/>
</dbReference>
<proteinExistence type="inferred from homology"/>
<accession>K8F1L9</accession>
<dbReference type="GO" id="GO:0031416">
    <property type="term" value="C:NatB complex"/>
    <property type="evidence" value="ECO:0007669"/>
    <property type="project" value="TreeGrafter"/>
</dbReference>
<sequence length="1075" mass="120587">MNSFNALNKTLHQIYDVVDEPSKAKECVSLCSKASKQFPSVSLFSCVKALAMLRVSEEEETAFEEATRACVTVMKRIDEEENLETDFGPTVAQSLRVLSIFYKSIGDEENEYLVVQKQHEKDPGNCDILEELQNVMVKKWDLEKAKTYAVKLQRLKPHTGTGGTRAAATMSLAIGMQKKTWRGEEREEEDGERHIVASEEEKEKERKKKKKLSGELGKAMFQRMYKSLKTSEYDNQERDLTSENARAYVTALMCADVGFEEDEEDEDIYSSDSISNDSKRRRREYPKGDANRKIAVAFLESEVGQKCFAKSSPLERLRLLADLYASLDDAKLKAFQYNVDIIDLAPDDWIAIVNAIELLAELEDGKEGNVDDAIAHLAKLGLSEDSSSSSDSRTMAFAFALRAKSEANGGAKVVGRGPYLAVLEAARQNLSRKKNVKNAQILFESIAEYVDAFASWTSCARELRTFMQALMDCGNAEAIQGCRERLAKRRDVAAASLDAYYDKNDDDDDDKELKKKDAMDALRVEAACRVLIADISRDEIDTAWVTKQKNCYSPPLVYKDCSGQNRARIFMERFEKCETLVESLDSREWTPRDVLGVYATHALVAEAASCLNLKPSRSALKSEIIECHSRAVMFLVCAKALSKRVLQRSKHNAEALFDEIASSCLLGASRSMLDTFAFLDAKNIQMASLFHHVVPALDGNSVSMEKFHEIRLKCESLQQQSDVDIGESFAKALRYEAFDKALEFTRFRDTLKRSFAFSQMDAISSKFRSIYLHDMGLIEHAGLDVDITDKEEFNLKVKKRFDHVTKQFAVASQNCSNGILCIGNGDVEEQHEMNMLYLWKNLCFTYTDDATGTNSSWLPPHLSAPALAAPSWFLAQNSCATNNASYRDEWTRNHLLESLAYFSVASLGSCEENTAERRKQTIREMFEHRVGKNSASGREAKEEDGEASSSWTRTNVFAFNETFIQAIIRNTSATSTFDAISRIVIGCSRHLSEDIRAIASNKHLPNSIKFALDGIVPTTSYVASHVLTVSCNALLLMIEGKIFESADKNELKQSLKPVIDAMDGLLLAVREVLRD</sequence>
<dbReference type="OrthoDB" id="1874341at2759"/>
<reference evidence="3 4" key="1">
    <citation type="submission" date="2011-10" db="EMBL/GenBank/DDBJ databases">
        <authorList>
            <person name="Genoscope - CEA"/>
        </authorList>
    </citation>
    <scope>NUCLEOTIDE SEQUENCE [LARGE SCALE GENOMIC DNA]</scope>
    <source>
        <strain evidence="3 4">RCC 1105</strain>
    </source>
</reference>
<evidence type="ECO:0000256" key="1">
    <source>
        <dbReference type="ARBA" id="ARBA00006298"/>
    </source>
</evidence>
<dbReference type="GeneID" id="19012835"/>
<feature type="region of interest" description="Disordered" evidence="2">
    <location>
        <begin position="179"/>
        <end position="211"/>
    </location>
</feature>
<dbReference type="KEGG" id="bpg:Bathy11g01550"/>
<dbReference type="STRING" id="41875.K8F1L9"/>
<evidence type="ECO:0000313" key="3">
    <source>
        <dbReference type="EMBL" id="CCO18700.1"/>
    </source>
</evidence>
<dbReference type="AlphaFoldDB" id="K8F1L9"/>
<feature type="region of interest" description="Disordered" evidence="2">
    <location>
        <begin position="263"/>
        <end position="286"/>
    </location>
</feature>
<evidence type="ECO:0000313" key="4">
    <source>
        <dbReference type="Proteomes" id="UP000198341"/>
    </source>
</evidence>
<keyword evidence="4" id="KW-1185">Reference proteome</keyword>
<organism evidence="3 4">
    <name type="scientific">Bathycoccus prasinos</name>
    <dbReference type="NCBI Taxonomy" id="41875"/>
    <lineage>
        <taxon>Eukaryota</taxon>
        <taxon>Viridiplantae</taxon>
        <taxon>Chlorophyta</taxon>
        <taxon>Mamiellophyceae</taxon>
        <taxon>Mamiellales</taxon>
        <taxon>Bathycoccaceae</taxon>
        <taxon>Bathycoccus</taxon>
    </lineage>
</organism>
<dbReference type="PANTHER" id="PTHR22767:SF3">
    <property type="entry name" value="N-ALPHA-ACETYLTRANSFERASE 25, NATB AUXILIARY SUBUNIT"/>
    <property type="match status" value="1"/>
</dbReference>
<comment type="similarity">
    <text evidence="1">Belongs to the MDM20/NAA25 family.</text>
</comment>
<dbReference type="PANTHER" id="PTHR22767">
    <property type="entry name" value="N-TERMINAL ACETYLTRANSFERASE-RELATED"/>
    <property type="match status" value="1"/>
</dbReference>
<dbReference type="RefSeq" id="XP_007510355.1">
    <property type="nucleotide sequence ID" value="XM_007510293.1"/>
</dbReference>
<name>K8F1L9_9CHLO</name>
<evidence type="ECO:0000256" key="2">
    <source>
        <dbReference type="SAM" id="MobiDB-lite"/>
    </source>
</evidence>
<feature type="compositionally biased region" description="Basic and acidic residues" evidence="2">
    <location>
        <begin position="181"/>
        <end position="204"/>
    </location>
</feature>
<dbReference type="EMBL" id="FO082268">
    <property type="protein sequence ID" value="CCO18700.1"/>
    <property type="molecule type" value="Genomic_DNA"/>
</dbReference>
<gene>
    <name evidence="3" type="ordered locus">Bathy11g01550</name>
</gene>
<protein>
    <submittedName>
        <fullName evidence="3">Uncharacterized protein</fullName>
    </submittedName>
</protein>
<dbReference type="Proteomes" id="UP000198341">
    <property type="component" value="Chromosome 11"/>
</dbReference>